<evidence type="ECO:0000313" key="1">
    <source>
        <dbReference type="EMBL" id="CCQ47796.1"/>
    </source>
</evidence>
<dbReference type="AlphaFoldDB" id="A0A024H7R5"/>
<organism evidence="1 2">
    <name type="scientific">Pseudarthrobacter siccitolerans</name>
    <dbReference type="NCBI Taxonomy" id="861266"/>
    <lineage>
        <taxon>Bacteria</taxon>
        <taxon>Bacillati</taxon>
        <taxon>Actinomycetota</taxon>
        <taxon>Actinomycetes</taxon>
        <taxon>Micrococcales</taxon>
        <taxon>Micrococcaceae</taxon>
        <taxon>Pseudarthrobacter</taxon>
    </lineage>
</organism>
<gene>
    <name evidence="1" type="ORF">ARTSIC4J27_3792</name>
</gene>
<protein>
    <submittedName>
        <fullName evidence="1">Uncharacterized protein</fullName>
    </submittedName>
</protein>
<proteinExistence type="predicted"/>
<keyword evidence="2" id="KW-1185">Reference proteome</keyword>
<accession>A0A024H7R5</accession>
<dbReference type="EMBL" id="CAQI01000053">
    <property type="protein sequence ID" value="CCQ47796.1"/>
    <property type="molecule type" value="Genomic_DNA"/>
</dbReference>
<name>A0A024H7R5_9MICC</name>
<comment type="caution">
    <text evidence="1">The sequence shown here is derived from an EMBL/GenBank/DDBJ whole genome shotgun (WGS) entry which is preliminary data.</text>
</comment>
<evidence type="ECO:0000313" key="2">
    <source>
        <dbReference type="Proteomes" id="UP000035722"/>
    </source>
</evidence>
<dbReference type="Proteomes" id="UP000035722">
    <property type="component" value="Unassembled WGS sequence"/>
</dbReference>
<reference evidence="2" key="1">
    <citation type="journal article" date="2014" name="Genome Announc.">
        <title>Genome Sequence of Arthrobacter siccitolerans 4J27, a Xeroprotectant-Producing Desiccation-Tolerant Microorganism.</title>
        <authorList>
            <person name="Manzanera M."/>
            <person name="Santa-Cruz-Calvo L."/>
            <person name="Vilchez J.I."/>
            <person name="Garcia-Fontana C."/>
            <person name="Silva-Castro G.A."/>
            <person name="Calvo C."/>
            <person name="Gonzalez-Lopez J."/>
        </authorList>
    </citation>
    <scope>NUCLEOTIDE SEQUENCE [LARGE SCALE GENOMIC DNA]</scope>
    <source>
        <strain evidence="2">4J27</strain>
    </source>
</reference>
<sequence>MVRHWHYFTPLAMPGSPLLRLPGTLARRRGTLVRQEGDTAG</sequence>